<evidence type="ECO:0000313" key="2">
    <source>
        <dbReference type="Proteomes" id="UP000887116"/>
    </source>
</evidence>
<name>A0A8X6H1C0_TRICU</name>
<dbReference type="SUPFAM" id="SSF53098">
    <property type="entry name" value="Ribonuclease H-like"/>
    <property type="match status" value="1"/>
</dbReference>
<reference evidence="1" key="1">
    <citation type="submission" date="2020-07" db="EMBL/GenBank/DDBJ databases">
        <title>Multicomponent nature underlies the extraordinary mechanical properties of spider dragline silk.</title>
        <authorList>
            <person name="Kono N."/>
            <person name="Nakamura H."/>
            <person name="Mori M."/>
            <person name="Yoshida Y."/>
            <person name="Ohtoshi R."/>
            <person name="Malay A.D."/>
            <person name="Moran D.A.P."/>
            <person name="Tomita M."/>
            <person name="Numata K."/>
            <person name="Arakawa K."/>
        </authorList>
    </citation>
    <scope>NUCLEOTIDE SEQUENCE</scope>
</reference>
<comment type="caution">
    <text evidence="1">The sequence shown here is derived from an EMBL/GenBank/DDBJ whole genome shotgun (WGS) entry which is preliminary data.</text>
</comment>
<organism evidence="1 2">
    <name type="scientific">Trichonephila clavata</name>
    <name type="common">Joro spider</name>
    <name type="synonym">Nephila clavata</name>
    <dbReference type="NCBI Taxonomy" id="2740835"/>
    <lineage>
        <taxon>Eukaryota</taxon>
        <taxon>Metazoa</taxon>
        <taxon>Ecdysozoa</taxon>
        <taxon>Arthropoda</taxon>
        <taxon>Chelicerata</taxon>
        <taxon>Arachnida</taxon>
        <taxon>Araneae</taxon>
        <taxon>Araneomorphae</taxon>
        <taxon>Entelegynae</taxon>
        <taxon>Araneoidea</taxon>
        <taxon>Nephilidae</taxon>
        <taxon>Trichonephila</taxon>
    </lineage>
</organism>
<dbReference type="InterPro" id="IPR012337">
    <property type="entry name" value="RNaseH-like_sf"/>
</dbReference>
<proteinExistence type="predicted"/>
<sequence length="192" mass="21234">MHTGRRLKTQHGFVQGVLEIKEQLDIDFVPEPLLSSLDPTIDKGFRIRTELTQAVSKQEQITSILRSLALETIGTMYSEPDWVHIYTDGSLLKDSNSTGAGVYCHLFFFLFTTTFDGEVAPFKQPLRSCIVMSSDSFTRAVVFCDSKAAIFAVNSNSTHTSSNTLDCKKTCCRICPSNLRKSSCSGSLDSTV</sequence>
<dbReference type="EMBL" id="BMAO01010151">
    <property type="protein sequence ID" value="GFQ65177.1"/>
    <property type="molecule type" value="Genomic_DNA"/>
</dbReference>
<evidence type="ECO:0000313" key="1">
    <source>
        <dbReference type="EMBL" id="GFQ65177.1"/>
    </source>
</evidence>
<dbReference type="OrthoDB" id="6436721at2759"/>
<gene>
    <name evidence="1" type="ORF">TNCT_90771</name>
</gene>
<dbReference type="AlphaFoldDB" id="A0A8X6H1C0"/>
<protein>
    <submittedName>
        <fullName evidence="1">Uncharacterized protein</fullName>
    </submittedName>
</protein>
<accession>A0A8X6H1C0</accession>
<keyword evidence="2" id="KW-1185">Reference proteome</keyword>
<dbReference type="Proteomes" id="UP000887116">
    <property type="component" value="Unassembled WGS sequence"/>
</dbReference>